<dbReference type="RefSeq" id="WP_261486916.1">
    <property type="nucleotide sequence ID" value="NZ_CDGJ01000052.1"/>
</dbReference>
<keyword evidence="5" id="KW-1185">Reference proteome</keyword>
<evidence type="ECO:0000256" key="1">
    <source>
        <dbReference type="ARBA" id="ARBA00023002"/>
    </source>
</evidence>
<dbReference type="PANTHER" id="PTHR42947:SF1">
    <property type="entry name" value="COB--COM HETERODISULFIDE REDUCTASE SUBUNIT B 1"/>
    <property type="match status" value="1"/>
</dbReference>
<gene>
    <name evidence="3" type="ORF">DEACI_0471</name>
    <name evidence="4" type="ORF">DEACI_1871</name>
</gene>
<evidence type="ECO:0000259" key="2">
    <source>
        <dbReference type="Pfam" id="PF02754"/>
    </source>
</evidence>
<evidence type="ECO:0000313" key="5">
    <source>
        <dbReference type="Proteomes" id="UP001071230"/>
    </source>
</evidence>
<dbReference type="InterPro" id="IPR004017">
    <property type="entry name" value="Cys_rich_dom"/>
</dbReference>
<dbReference type="InterPro" id="IPR051278">
    <property type="entry name" value="HdrB/HdrD_reductase"/>
</dbReference>
<dbReference type="Proteomes" id="UP000836597">
    <property type="component" value="Chromosome"/>
</dbReference>
<sequence length="290" mass="30910">MRMSYYPGCSMESIAVSYAKSLLAAAEALGLRLEEIPDWNCCGASIASGVAGGFVQQVLVARNLALAEEMKQDVLVACSSCYLNLATANLRLQEDSVYAGRVNKALAVGGLHYSGSVRVKRAIDVMLGEIGPGRIEGRVQVPLKGLKVAGYVGCQTMRAHPGDFDQAESPKALDRLIRALGAENVNFARQTTCCGSSHVVPASEVVTGQVKEILASAVEAGADIIVTLCPLCQLNLETHQEKVNEKFGTGYEIPVLFFTQLMAYAFGLPPNTWGFEHMLVSPKMPAPASA</sequence>
<dbReference type="AlphaFoldDB" id="A0A8S0WE42"/>
<reference evidence="4" key="1">
    <citation type="submission" date="2014-11" db="EMBL/GenBank/DDBJ databases">
        <authorList>
            <person name="Hornung B.V."/>
        </authorList>
    </citation>
    <scope>NUCLEOTIDE SEQUENCE</scope>
    <source>
        <strain evidence="4">INE</strain>
    </source>
</reference>
<feature type="domain" description="Cysteine-rich" evidence="2">
    <location>
        <begin position="4"/>
        <end position="85"/>
    </location>
</feature>
<dbReference type="Gene3D" id="3.40.50.11810">
    <property type="match status" value="1"/>
</dbReference>
<dbReference type="KEGG" id="aacx:DEACI_0471"/>
<dbReference type="PANTHER" id="PTHR42947">
    <property type="entry name" value="COB--COM HETERODISULFIDE REDUCTASE SUBUNIT B 1"/>
    <property type="match status" value="1"/>
</dbReference>
<accession>A0A8S0WE42</accession>
<proteinExistence type="predicted"/>
<feature type="domain" description="Cysteine-rich" evidence="2">
    <location>
        <begin position="148"/>
        <end position="236"/>
    </location>
</feature>
<dbReference type="Pfam" id="PF02754">
    <property type="entry name" value="CCG"/>
    <property type="match status" value="2"/>
</dbReference>
<keyword evidence="1" id="KW-0560">Oxidoreductase</keyword>
<reference evidence="3" key="2">
    <citation type="submission" date="2020-01" db="EMBL/GenBank/DDBJ databases">
        <authorList>
            <person name="Hornung B."/>
        </authorList>
    </citation>
    <scope>NUCLEOTIDE SEQUENCE</scope>
    <source>
        <strain evidence="3">PacBioINE</strain>
    </source>
</reference>
<organism evidence="3">
    <name type="scientific">Acididesulfobacillus acetoxydans</name>
    <dbReference type="NCBI Taxonomy" id="1561005"/>
    <lineage>
        <taxon>Bacteria</taxon>
        <taxon>Bacillati</taxon>
        <taxon>Bacillota</taxon>
        <taxon>Clostridia</taxon>
        <taxon>Eubacteriales</taxon>
        <taxon>Peptococcaceae</taxon>
        <taxon>Acididesulfobacillus</taxon>
    </lineage>
</organism>
<evidence type="ECO:0000313" key="4">
    <source>
        <dbReference type="EMBL" id="CEJ07408.1"/>
    </source>
</evidence>
<protein>
    <submittedName>
        <fullName evidence="4">CoB--CoM heterodisulfide reductase subunit B 1</fullName>
    </submittedName>
    <submittedName>
        <fullName evidence="3">Cysteine-rich domain protein</fullName>
    </submittedName>
</protein>
<dbReference type="EMBL" id="LR746496">
    <property type="protein sequence ID" value="CAA7599842.1"/>
    <property type="molecule type" value="Genomic_DNA"/>
</dbReference>
<dbReference type="Proteomes" id="UP001071230">
    <property type="component" value="Unassembled WGS sequence"/>
</dbReference>
<evidence type="ECO:0000313" key="3">
    <source>
        <dbReference type="EMBL" id="CAA7599842.1"/>
    </source>
</evidence>
<dbReference type="Gene3D" id="1.20.1050.140">
    <property type="match status" value="1"/>
</dbReference>
<dbReference type="GO" id="GO:0016491">
    <property type="term" value="F:oxidoreductase activity"/>
    <property type="evidence" value="ECO:0007669"/>
    <property type="project" value="UniProtKB-KW"/>
</dbReference>
<name>A0A8S0WE42_9FIRM</name>
<dbReference type="EMBL" id="CDGJ01000052">
    <property type="protein sequence ID" value="CEJ07408.1"/>
    <property type="molecule type" value="Genomic_DNA"/>
</dbReference>